<evidence type="ECO:0000256" key="1">
    <source>
        <dbReference type="ARBA" id="ARBA00004123"/>
    </source>
</evidence>
<sequence>MVTVNDTLVKVTMTGGLTKEEIALYDRQIRLWGMDTQLRLRSFKLLLINVGGIGTEIVKNLVLGGLHSIELLDDSKVKEEDYSSQFFLPKEEKAIGEVKLPLIVESIKELNLRVELTINIKSLDQLLADSPEYFSEFNLVIGTELTKQQMIKLNDICRGNQVPVYFTGLHGLFGYIFTDLIQHEATCEWDTGNQQRKPGTQLNHVKQIIKIELGGNGKELVTIKDNFNKISDIFHSKQLPHQLNNRQLKRLSGALPIIFALLEIERPENPESILAHNDLKGKALDICKALNIPSSIITDEYVELFTRNAFTEFSPVAAIIGGCLAQDVIQMISKKESPINNVLILDSIKSEMPIYAL</sequence>
<dbReference type="Gene3D" id="3.40.50.720">
    <property type="entry name" value="NAD(P)-binding Rossmann-like Domain"/>
    <property type="match status" value="1"/>
</dbReference>
<dbReference type="PANTHER" id="PTHR10953:SF162">
    <property type="entry name" value="SUMO-ACTIVATING ENZYME SUBUNIT 1"/>
    <property type="match status" value="1"/>
</dbReference>
<name>A0A9P8AIJ0_9ASCO</name>
<comment type="pathway">
    <text evidence="3">Protein modification; protein sumoylation.</text>
</comment>
<reference evidence="10" key="1">
    <citation type="submission" date="2021-03" db="EMBL/GenBank/DDBJ databases">
        <authorList>
            <person name="Palmer J.M."/>
        </authorList>
    </citation>
    <scope>NUCLEOTIDE SEQUENCE</scope>
    <source>
        <strain evidence="10">ARV_011</strain>
    </source>
</reference>
<keyword evidence="11" id="KW-1185">Reference proteome</keyword>
<keyword evidence="6" id="KW-0833">Ubl conjugation pathway</keyword>
<feature type="domain" description="THIF-type NAD/FAD binding fold" evidence="9">
    <location>
        <begin position="25"/>
        <end position="352"/>
    </location>
</feature>
<evidence type="ECO:0000313" key="10">
    <source>
        <dbReference type="EMBL" id="KAG7193785.1"/>
    </source>
</evidence>
<dbReference type="GO" id="GO:0016925">
    <property type="term" value="P:protein sumoylation"/>
    <property type="evidence" value="ECO:0007669"/>
    <property type="project" value="TreeGrafter"/>
</dbReference>
<dbReference type="GeneID" id="66113852"/>
<evidence type="ECO:0000256" key="2">
    <source>
        <dbReference type="ARBA" id="ARBA00004496"/>
    </source>
</evidence>
<keyword evidence="5" id="KW-0963">Cytoplasm</keyword>
<organism evidence="10 11">
    <name type="scientific">Scheffersomyces spartinae</name>
    <dbReference type="NCBI Taxonomy" id="45513"/>
    <lineage>
        <taxon>Eukaryota</taxon>
        <taxon>Fungi</taxon>
        <taxon>Dikarya</taxon>
        <taxon>Ascomycota</taxon>
        <taxon>Saccharomycotina</taxon>
        <taxon>Pichiomycetes</taxon>
        <taxon>Debaryomycetaceae</taxon>
        <taxon>Scheffersomyces</taxon>
    </lineage>
</organism>
<keyword evidence="7" id="KW-0539">Nucleus</keyword>
<evidence type="ECO:0000313" key="11">
    <source>
        <dbReference type="Proteomes" id="UP000790833"/>
    </source>
</evidence>
<evidence type="ECO:0000256" key="3">
    <source>
        <dbReference type="ARBA" id="ARBA00004718"/>
    </source>
</evidence>
<dbReference type="PANTHER" id="PTHR10953">
    <property type="entry name" value="UBIQUITIN-ACTIVATING ENZYME E1"/>
    <property type="match status" value="1"/>
</dbReference>
<dbReference type="GO" id="GO:0031510">
    <property type="term" value="C:SUMO activating enzyme complex"/>
    <property type="evidence" value="ECO:0007669"/>
    <property type="project" value="TreeGrafter"/>
</dbReference>
<comment type="similarity">
    <text evidence="4">Belongs to the ubiquitin-activating E1 family.</text>
</comment>
<dbReference type="GO" id="GO:0019948">
    <property type="term" value="F:SUMO activating enzyme activity"/>
    <property type="evidence" value="ECO:0007669"/>
    <property type="project" value="TreeGrafter"/>
</dbReference>
<accession>A0A9P8AIJ0</accession>
<dbReference type="Proteomes" id="UP000790833">
    <property type="component" value="Unassembled WGS sequence"/>
</dbReference>
<comment type="caution">
    <text evidence="10">The sequence shown here is derived from an EMBL/GenBank/DDBJ whole genome shotgun (WGS) entry which is preliminary data.</text>
</comment>
<comment type="subcellular location">
    <subcellularLocation>
        <location evidence="2">Cytoplasm</location>
    </subcellularLocation>
    <subcellularLocation>
        <location evidence="1">Nucleus</location>
    </subcellularLocation>
</comment>
<evidence type="ECO:0000256" key="4">
    <source>
        <dbReference type="ARBA" id="ARBA00005673"/>
    </source>
</evidence>
<dbReference type="SUPFAM" id="SSF69572">
    <property type="entry name" value="Activating enzymes of the ubiquitin-like proteins"/>
    <property type="match status" value="1"/>
</dbReference>
<gene>
    <name evidence="10" type="ORF">KQ657_000478</name>
</gene>
<protein>
    <recommendedName>
        <fullName evidence="8">Ubiquitin-like 1-activating enzyme E1A</fullName>
    </recommendedName>
</protein>
<dbReference type="OrthoDB" id="1708823at2759"/>
<dbReference type="RefSeq" id="XP_043049333.1">
    <property type="nucleotide sequence ID" value="XM_043191321.1"/>
</dbReference>
<dbReference type="AlphaFoldDB" id="A0A9P8AIJ0"/>
<dbReference type="Pfam" id="PF00899">
    <property type="entry name" value="ThiF"/>
    <property type="match status" value="1"/>
</dbReference>
<evidence type="ECO:0000256" key="7">
    <source>
        <dbReference type="ARBA" id="ARBA00023242"/>
    </source>
</evidence>
<dbReference type="InterPro" id="IPR000011">
    <property type="entry name" value="UBQ/SUMO-activ_enz_E1-like"/>
</dbReference>
<dbReference type="InterPro" id="IPR035985">
    <property type="entry name" value="Ubiquitin-activating_enz"/>
</dbReference>
<dbReference type="GO" id="GO:0005737">
    <property type="term" value="C:cytoplasm"/>
    <property type="evidence" value="ECO:0007669"/>
    <property type="project" value="UniProtKB-SubCell"/>
</dbReference>
<proteinExistence type="inferred from homology"/>
<dbReference type="EMBL" id="JAHMUF010000010">
    <property type="protein sequence ID" value="KAG7193785.1"/>
    <property type="molecule type" value="Genomic_DNA"/>
</dbReference>
<dbReference type="InterPro" id="IPR045886">
    <property type="entry name" value="ThiF/MoeB/HesA"/>
</dbReference>
<dbReference type="PRINTS" id="PR01849">
    <property type="entry name" value="UBIQUITINACT"/>
</dbReference>
<evidence type="ECO:0000256" key="6">
    <source>
        <dbReference type="ARBA" id="ARBA00022786"/>
    </source>
</evidence>
<evidence type="ECO:0000256" key="5">
    <source>
        <dbReference type="ARBA" id="ARBA00022490"/>
    </source>
</evidence>
<dbReference type="InterPro" id="IPR000594">
    <property type="entry name" value="ThiF_NAD_FAD-bd"/>
</dbReference>
<evidence type="ECO:0000256" key="8">
    <source>
        <dbReference type="ARBA" id="ARBA00044354"/>
    </source>
</evidence>
<evidence type="ECO:0000259" key="9">
    <source>
        <dbReference type="Pfam" id="PF00899"/>
    </source>
</evidence>